<evidence type="ECO:0000313" key="3">
    <source>
        <dbReference type="Proteomes" id="UP001231189"/>
    </source>
</evidence>
<sequence>MVALYHYDMELKNLEAEGFATRKLEIVPNALAPAPEDNEMVLTKALVERGFSFPPSDFFLEILKVYGLQPHNISPNSVLAISNHVTLCEGHLRRVYPLTDRHESARYWSGGFFYLKDVSDPANTRKLPPFKNCPATELPAWSHCPHLSDSLQLTRAVRRICKLTEEGLTGKDLTLSWFTKRIQPLQHRDQLMFQYTGRDDPMRATKDNLSADAIDKRIRLLIKIPRELHVHVCNKDIHMNGSGTAPLKKVSSELSSGFLPPATRIRKLHQRRKLVKLTSAKRKSCSLQPSTKRARDTLSIAATRKAEAEKKRLSS</sequence>
<comment type="caution">
    <text evidence="2">The sequence shown here is derived from an EMBL/GenBank/DDBJ whole genome shotgun (WGS) entry which is preliminary data.</text>
</comment>
<dbReference type="Pfam" id="PF04195">
    <property type="entry name" value="Transposase_28"/>
    <property type="match status" value="1"/>
</dbReference>
<proteinExistence type="predicted"/>
<reference evidence="2" key="1">
    <citation type="submission" date="2023-07" db="EMBL/GenBank/DDBJ databases">
        <title>A chromosome-level genome assembly of Lolium multiflorum.</title>
        <authorList>
            <person name="Chen Y."/>
            <person name="Copetti D."/>
            <person name="Kolliker R."/>
            <person name="Studer B."/>
        </authorList>
    </citation>
    <scope>NUCLEOTIDE SEQUENCE</scope>
    <source>
        <strain evidence="2">02402/16</strain>
        <tissue evidence="2">Leaf</tissue>
    </source>
</reference>
<dbReference type="PANTHER" id="PTHR33026">
    <property type="entry name" value="OS06G0360600 PROTEIN"/>
    <property type="match status" value="1"/>
</dbReference>
<dbReference type="AlphaFoldDB" id="A0AAD8QE50"/>
<keyword evidence="3" id="KW-1185">Reference proteome</keyword>
<name>A0AAD8QE50_LOLMU</name>
<gene>
    <name evidence="2" type="ORF">QYE76_007669</name>
</gene>
<dbReference type="Proteomes" id="UP001231189">
    <property type="component" value="Unassembled WGS sequence"/>
</dbReference>
<protein>
    <recommendedName>
        <fullName evidence="1">Transposase (putative) gypsy type domain-containing protein</fullName>
    </recommendedName>
</protein>
<evidence type="ECO:0000259" key="1">
    <source>
        <dbReference type="Pfam" id="PF04195"/>
    </source>
</evidence>
<organism evidence="2 3">
    <name type="scientific">Lolium multiflorum</name>
    <name type="common">Italian ryegrass</name>
    <name type="synonym">Lolium perenne subsp. multiflorum</name>
    <dbReference type="NCBI Taxonomy" id="4521"/>
    <lineage>
        <taxon>Eukaryota</taxon>
        <taxon>Viridiplantae</taxon>
        <taxon>Streptophyta</taxon>
        <taxon>Embryophyta</taxon>
        <taxon>Tracheophyta</taxon>
        <taxon>Spermatophyta</taxon>
        <taxon>Magnoliopsida</taxon>
        <taxon>Liliopsida</taxon>
        <taxon>Poales</taxon>
        <taxon>Poaceae</taxon>
        <taxon>BOP clade</taxon>
        <taxon>Pooideae</taxon>
        <taxon>Poodae</taxon>
        <taxon>Poeae</taxon>
        <taxon>Poeae Chloroplast Group 2 (Poeae type)</taxon>
        <taxon>Loliodinae</taxon>
        <taxon>Loliinae</taxon>
        <taxon>Lolium</taxon>
    </lineage>
</organism>
<dbReference type="EMBL" id="JAUUTY010000526">
    <property type="protein sequence ID" value="KAK1600991.1"/>
    <property type="molecule type" value="Genomic_DNA"/>
</dbReference>
<accession>A0AAD8QE50</accession>
<evidence type="ECO:0000313" key="2">
    <source>
        <dbReference type="EMBL" id="KAK1600991.1"/>
    </source>
</evidence>
<dbReference type="PANTHER" id="PTHR33026:SF7">
    <property type="entry name" value="OS03G0100275 PROTEIN"/>
    <property type="match status" value="1"/>
</dbReference>
<feature type="domain" description="Transposase (putative) gypsy type" evidence="1">
    <location>
        <begin position="42"/>
        <end position="92"/>
    </location>
</feature>
<dbReference type="InterPro" id="IPR007321">
    <property type="entry name" value="Transposase_28"/>
</dbReference>